<evidence type="ECO:0000313" key="1">
    <source>
        <dbReference type="EMBL" id="EGG56199.1"/>
    </source>
</evidence>
<dbReference type="HOGENOM" id="CLU_3064393_0_0_4"/>
<dbReference type="AlphaFoldDB" id="F3QIX7"/>
<gene>
    <name evidence="1" type="ORF">HMPREF9439_00876</name>
</gene>
<comment type="caution">
    <text evidence="1">The sequence shown here is derived from an EMBL/GenBank/DDBJ whole genome shotgun (WGS) entry which is preliminary data.</text>
</comment>
<protein>
    <submittedName>
        <fullName evidence="1">Uncharacterized protein</fullName>
    </submittedName>
</protein>
<keyword evidence="2" id="KW-1185">Reference proteome</keyword>
<proteinExistence type="predicted"/>
<evidence type="ECO:0000313" key="2">
    <source>
        <dbReference type="Proteomes" id="UP000005156"/>
    </source>
</evidence>
<organism evidence="1 2">
    <name type="scientific">Parasutterella excrementihominis YIT 11859</name>
    <dbReference type="NCBI Taxonomy" id="762966"/>
    <lineage>
        <taxon>Bacteria</taxon>
        <taxon>Pseudomonadati</taxon>
        <taxon>Pseudomonadota</taxon>
        <taxon>Betaproteobacteria</taxon>
        <taxon>Burkholderiales</taxon>
        <taxon>Sutterellaceae</taxon>
        <taxon>Parasutterella</taxon>
    </lineage>
</organism>
<name>F3QIX7_9BURK</name>
<reference evidence="1 2" key="1">
    <citation type="submission" date="2011-02" db="EMBL/GenBank/DDBJ databases">
        <authorList>
            <person name="Weinstock G."/>
            <person name="Sodergren E."/>
            <person name="Clifton S."/>
            <person name="Fulton L."/>
            <person name="Fulton B."/>
            <person name="Courtney L."/>
            <person name="Fronick C."/>
            <person name="Harrison M."/>
            <person name="Strong C."/>
            <person name="Farmer C."/>
            <person name="Delahaunty K."/>
            <person name="Markovic C."/>
            <person name="Hall O."/>
            <person name="Minx P."/>
            <person name="Tomlinson C."/>
            <person name="Mitreva M."/>
            <person name="Hou S."/>
            <person name="Chen J."/>
            <person name="Wollam A."/>
            <person name="Pepin K.H."/>
            <person name="Johnson M."/>
            <person name="Bhonagiri V."/>
            <person name="Zhang X."/>
            <person name="Suruliraj S."/>
            <person name="Warren W."/>
            <person name="Chinwalla A."/>
            <person name="Mardis E.R."/>
            <person name="Wilson R.K."/>
        </authorList>
    </citation>
    <scope>NUCLEOTIDE SEQUENCE [LARGE SCALE GENOMIC DNA]</scope>
    <source>
        <strain evidence="1 2">YIT 11859</strain>
    </source>
</reference>
<dbReference type="Proteomes" id="UP000005156">
    <property type="component" value="Unassembled WGS sequence"/>
</dbReference>
<sequence length="53" mass="5981">MAEADRPKAAAKRKGRVFLIMQTSVNFQESIQIQIQLCSFLCAFKVHEIAAQN</sequence>
<accession>F3QIX7</accession>
<dbReference type="EMBL" id="AFBP01000018">
    <property type="protein sequence ID" value="EGG56199.1"/>
    <property type="molecule type" value="Genomic_DNA"/>
</dbReference>